<evidence type="ECO:0000256" key="2">
    <source>
        <dbReference type="ARBA" id="ARBA00011542"/>
    </source>
</evidence>
<dbReference type="GO" id="GO:0002181">
    <property type="term" value="P:cytoplasmic translation"/>
    <property type="evidence" value="ECO:0007669"/>
    <property type="project" value="TreeGrafter"/>
</dbReference>
<evidence type="ECO:0000256" key="5">
    <source>
        <dbReference type="ARBA" id="ARBA00035167"/>
    </source>
</evidence>
<dbReference type="InterPro" id="IPR039744">
    <property type="entry name" value="RIbosomal_uS14_euk_arc"/>
</dbReference>
<dbReference type="GO" id="GO:0008270">
    <property type="term" value="F:zinc ion binding"/>
    <property type="evidence" value="ECO:0007669"/>
    <property type="project" value="InterPro"/>
</dbReference>
<evidence type="ECO:0000256" key="3">
    <source>
        <dbReference type="ARBA" id="ARBA00022980"/>
    </source>
</evidence>
<evidence type="ECO:0000256" key="6">
    <source>
        <dbReference type="ARBA" id="ARBA00035455"/>
    </source>
</evidence>
<organism evidence="8 9">
    <name type="scientific">Neomonachus schauinslandi</name>
    <name type="common">Hawaiian monk seal</name>
    <name type="synonym">Monachus schauinslandi</name>
    <dbReference type="NCBI Taxonomy" id="29088"/>
    <lineage>
        <taxon>Eukaryota</taxon>
        <taxon>Metazoa</taxon>
        <taxon>Chordata</taxon>
        <taxon>Craniata</taxon>
        <taxon>Vertebrata</taxon>
        <taxon>Euteleostomi</taxon>
        <taxon>Mammalia</taxon>
        <taxon>Eutheria</taxon>
        <taxon>Laurasiatheria</taxon>
        <taxon>Carnivora</taxon>
        <taxon>Caniformia</taxon>
        <taxon>Pinnipedia</taxon>
        <taxon>Phocidae</taxon>
        <taxon>Monachinae</taxon>
        <taxon>Monachini</taxon>
        <taxon>Neomonachus</taxon>
    </lineage>
</organism>
<dbReference type="PANTHER" id="PTHR12010">
    <property type="entry name" value="40S RIBOSOMAL PROTEIN S29"/>
    <property type="match status" value="1"/>
</dbReference>
<comment type="function">
    <text evidence="7">Component of the small ribosomal subunit. The ribosome is a large ribonucleoprotein complex responsible for the synthesis of proteins in the cell.</text>
</comment>
<proteinExistence type="inferred from homology"/>
<dbReference type="GeneID" id="110575317"/>
<dbReference type="KEGG" id="nsu:110575317"/>
<comment type="similarity">
    <text evidence="1">Belongs to the universal ribosomal protein uS14 family.</text>
</comment>
<dbReference type="InterPro" id="IPR043140">
    <property type="entry name" value="Ribosomal_uS14_sf"/>
</dbReference>
<dbReference type="PANTHER" id="PTHR12010:SF25">
    <property type="entry name" value="40S RIBOSOMAL PROTEIN S29 PSEUDOGENE"/>
    <property type="match status" value="1"/>
</dbReference>
<keyword evidence="8" id="KW-1185">Reference proteome</keyword>
<dbReference type="AlphaFoldDB" id="A0A8M1MB18"/>
<dbReference type="Gene3D" id="4.10.830.10">
    <property type="entry name" value="30s Ribosomal Protein S14, Chain N"/>
    <property type="match status" value="1"/>
</dbReference>
<evidence type="ECO:0000256" key="1">
    <source>
        <dbReference type="ARBA" id="ARBA00009083"/>
    </source>
</evidence>
<keyword evidence="4" id="KW-0687">Ribonucleoprotein</keyword>
<protein>
    <recommendedName>
        <fullName evidence="5">Small ribosomal subunit protein uS14</fullName>
    </recommendedName>
    <alternativeName>
        <fullName evidence="6">40S ribosomal protein S29</fullName>
    </alternativeName>
</protein>
<keyword evidence="3" id="KW-0689">Ribosomal protein</keyword>
<dbReference type="GO" id="GO:0003735">
    <property type="term" value="F:structural constituent of ribosome"/>
    <property type="evidence" value="ECO:0007669"/>
    <property type="project" value="InterPro"/>
</dbReference>
<evidence type="ECO:0000256" key="7">
    <source>
        <dbReference type="ARBA" id="ARBA00045746"/>
    </source>
</evidence>
<comment type="subunit">
    <text evidence="2">Component of the 40S small ribosomal subunit.</text>
</comment>
<dbReference type="Proteomes" id="UP000248481">
    <property type="component" value="Chromosome 4"/>
</dbReference>
<dbReference type="FunFam" id="4.10.830.10:FF:000002">
    <property type="entry name" value="40S ribosomal protein S29"/>
    <property type="match status" value="1"/>
</dbReference>
<evidence type="ECO:0000313" key="9">
    <source>
        <dbReference type="RefSeq" id="XP_044769728.1"/>
    </source>
</evidence>
<name>A0A8M1MB18_NEOSC</name>
<evidence type="ECO:0000256" key="4">
    <source>
        <dbReference type="ARBA" id="ARBA00023274"/>
    </source>
</evidence>
<gene>
    <name evidence="9" type="primary">LOC110575317</name>
</gene>
<sequence length="85" mass="9499">MGIIIVPTSPRLVMRTKSVNICKALITSKTGHQQLYWSRLRKCGQGSCSHHGCSNQHGLILKFGLNICCQCFCQYAKDIGFIKLD</sequence>
<accession>A0A8M1MB18</accession>
<dbReference type="GO" id="GO:0022627">
    <property type="term" value="C:cytosolic small ribosomal subunit"/>
    <property type="evidence" value="ECO:0007669"/>
    <property type="project" value="TreeGrafter"/>
</dbReference>
<reference evidence="9" key="1">
    <citation type="submission" date="2025-08" db="UniProtKB">
        <authorList>
            <consortium name="RefSeq"/>
        </authorList>
    </citation>
    <scope>IDENTIFICATION</scope>
    <source>
        <tissue evidence="9">Blood</tissue>
    </source>
</reference>
<evidence type="ECO:0000313" key="8">
    <source>
        <dbReference type="Proteomes" id="UP000248481"/>
    </source>
</evidence>
<dbReference type="RefSeq" id="XP_044769728.1">
    <property type="nucleotide sequence ID" value="XM_044913793.1"/>
</dbReference>